<dbReference type="PANTHER" id="PTHR41930:SF1">
    <property type="entry name" value="DEPHOSPHO-COA KINASE"/>
    <property type="match status" value="1"/>
</dbReference>
<organism evidence="1 2">
    <name type="scientific">Candidatus Roizmanbacteria bacterium RIFCSPLOWO2_02_FULL_36_11</name>
    <dbReference type="NCBI Taxonomy" id="1802071"/>
    <lineage>
        <taxon>Bacteria</taxon>
        <taxon>Candidatus Roizmaniibacteriota</taxon>
    </lineage>
</organism>
<name>A0A1F7JCG7_9BACT</name>
<accession>A0A1F7JCG7</accession>
<dbReference type="InterPro" id="IPR027417">
    <property type="entry name" value="P-loop_NTPase"/>
</dbReference>
<dbReference type="EMBL" id="MGAV01000021">
    <property type="protein sequence ID" value="OGK53314.1"/>
    <property type="molecule type" value="Genomic_DNA"/>
</dbReference>
<dbReference type="Gene3D" id="3.40.50.300">
    <property type="entry name" value="P-loop containing nucleotide triphosphate hydrolases"/>
    <property type="match status" value="1"/>
</dbReference>
<dbReference type="SUPFAM" id="SSF52540">
    <property type="entry name" value="P-loop containing nucleoside triphosphate hydrolases"/>
    <property type="match status" value="1"/>
</dbReference>
<protein>
    <recommendedName>
        <fullName evidence="3">Dephospho-CoA kinase</fullName>
    </recommendedName>
</protein>
<dbReference type="Pfam" id="PF13238">
    <property type="entry name" value="AAA_18"/>
    <property type="match status" value="1"/>
</dbReference>
<evidence type="ECO:0000313" key="2">
    <source>
        <dbReference type="Proteomes" id="UP000177418"/>
    </source>
</evidence>
<comment type="caution">
    <text evidence="1">The sequence shown here is derived from an EMBL/GenBank/DDBJ whole genome shotgun (WGS) entry which is preliminary data.</text>
</comment>
<dbReference type="Proteomes" id="UP000177418">
    <property type="component" value="Unassembled WGS sequence"/>
</dbReference>
<dbReference type="AlphaFoldDB" id="A0A1F7JCG7"/>
<sequence>MKSKLLLCIVGLPGAGKSEAAKFFFEKKIPVVAFGKWINDFVTKNKLTHTVSVHKKISGDLRKRHGMEAMAKLNEQNIRSLFKNNNFIVVDGLRSFEEYVYLKRHLSDAEIIILAIWTDKKSRYIRIKNRATRSELGGEKRDLGELAETNLGPTFTFADYIVLNQGSLPDLNLGLSKLYGEILKSVKKAK</sequence>
<proteinExistence type="predicted"/>
<reference evidence="1 2" key="1">
    <citation type="journal article" date="2016" name="Nat. Commun.">
        <title>Thousands of microbial genomes shed light on interconnected biogeochemical processes in an aquifer system.</title>
        <authorList>
            <person name="Anantharaman K."/>
            <person name="Brown C.T."/>
            <person name="Hug L.A."/>
            <person name="Sharon I."/>
            <person name="Castelle C.J."/>
            <person name="Probst A.J."/>
            <person name="Thomas B.C."/>
            <person name="Singh A."/>
            <person name="Wilkins M.J."/>
            <person name="Karaoz U."/>
            <person name="Brodie E.L."/>
            <person name="Williams K.H."/>
            <person name="Hubbard S.S."/>
            <person name="Banfield J.F."/>
        </authorList>
    </citation>
    <scope>NUCLEOTIDE SEQUENCE [LARGE SCALE GENOMIC DNA]</scope>
</reference>
<dbReference type="PANTHER" id="PTHR41930">
    <property type="entry name" value="UPF0200 PROTEIN MJ1399"/>
    <property type="match status" value="1"/>
</dbReference>
<gene>
    <name evidence="1" type="ORF">A3H78_03355</name>
</gene>
<evidence type="ECO:0000313" key="1">
    <source>
        <dbReference type="EMBL" id="OGK53314.1"/>
    </source>
</evidence>
<evidence type="ECO:0008006" key="3">
    <source>
        <dbReference type="Google" id="ProtNLM"/>
    </source>
</evidence>